<dbReference type="Proteomes" id="UP000054815">
    <property type="component" value="Unassembled WGS sequence"/>
</dbReference>
<dbReference type="EMBL" id="JYDU01000064">
    <property type="protein sequence ID" value="KRX94916.1"/>
    <property type="molecule type" value="Genomic_DNA"/>
</dbReference>
<gene>
    <name evidence="1" type="ORF">T4E_7567</name>
</gene>
<evidence type="ECO:0000313" key="2">
    <source>
        <dbReference type="Proteomes" id="UP000054815"/>
    </source>
</evidence>
<reference evidence="1 2" key="1">
    <citation type="submission" date="2015-01" db="EMBL/GenBank/DDBJ databases">
        <title>Evolution of Trichinella species and genotypes.</title>
        <authorList>
            <person name="Korhonen P.K."/>
            <person name="Edoardo P."/>
            <person name="Giuseppe L.R."/>
            <person name="Gasser R.B."/>
        </authorList>
    </citation>
    <scope>NUCLEOTIDE SEQUENCE [LARGE SCALE GENOMIC DNA]</scope>
    <source>
        <strain evidence="1">ISS141</strain>
    </source>
</reference>
<accession>A0A0V0Y3A8</accession>
<protein>
    <submittedName>
        <fullName evidence="1">Uncharacterized protein</fullName>
    </submittedName>
</protein>
<comment type="caution">
    <text evidence="1">The sequence shown here is derived from an EMBL/GenBank/DDBJ whole genome shotgun (WGS) entry which is preliminary data.</text>
</comment>
<proteinExistence type="predicted"/>
<evidence type="ECO:0000313" key="1">
    <source>
        <dbReference type="EMBL" id="KRX94916.1"/>
    </source>
</evidence>
<organism evidence="1 2">
    <name type="scientific">Trichinella pseudospiralis</name>
    <name type="common">Parasitic roundworm</name>
    <dbReference type="NCBI Taxonomy" id="6337"/>
    <lineage>
        <taxon>Eukaryota</taxon>
        <taxon>Metazoa</taxon>
        <taxon>Ecdysozoa</taxon>
        <taxon>Nematoda</taxon>
        <taxon>Enoplea</taxon>
        <taxon>Dorylaimia</taxon>
        <taxon>Trichinellida</taxon>
        <taxon>Trichinellidae</taxon>
        <taxon>Trichinella</taxon>
    </lineage>
</organism>
<sequence length="92" mass="10221">MISTHGRFDSRTLDRRCRRGHECRLRRGWSRRLEVDHCWTGGGGCRGTGRGGGGGYNRLIIMTTRFHADSAAAAVGIVAFDNVWQRAVGCEK</sequence>
<dbReference type="AlphaFoldDB" id="A0A0V0Y3A8"/>
<name>A0A0V0Y3A8_TRIPS</name>